<protein>
    <submittedName>
        <fullName evidence="3">Class I SAM-dependent methyltransferase</fullName>
    </submittedName>
</protein>
<gene>
    <name evidence="3" type="ORF">KQI86_14155</name>
</gene>
<feature type="domain" description="Methyltransferase" evidence="2">
    <location>
        <begin position="43"/>
        <end position="138"/>
    </location>
</feature>
<organism evidence="3 4">
    <name type="scientific">Clostridium mobile</name>
    <dbReference type="NCBI Taxonomy" id="2841512"/>
    <lineage>
        <taxon>Bacteria</taxon>
        <taxon>Bacillati</taxon>
        <taxon>Bacillota</taxon>
        <taxon>Clostridia</taxon>
        <taxon>Eubacteriales</taxon>
        <taxon>Clostridiaceae</taxon>
        <taxon>Clostridium</taxon>
    </lineage>
</organism>
<dbReference type="InterPro" id="IPR041698">
    <property type="entry name" value="Methyltransf_25"/>
</dbReference>
<sequence>MTCYNNFADIYDKLIKEDVDYLKWSKIILKYCSEYKIELKDYLDLACGTGNMTELIGNHFSHVWGVDLSPDMLSECEMKLRDKNIHGNLICQDITALDLQHKKFDLITCCLDSVNYILEYDHLIKFFDNVYQHLREGGLFIFDINSYYKLSNILGNNTYTYDEEEIFYVWENTFEEEIVDMYLTFFLKKGDMYDRFDEIHRERAYKKEEIEETIKNSGFKILHVLDNYEKETIKNTTERITYILTK</sequence>
<accession>A0ABS6EJR0</accession>
<evidence type="ECO:0000259" key="2">
    <source>
        <dbReference type="Pfam" id="PF13649"/>
    </source>
</evidence>
<keyword evidence="1" id="KW-0808">Transferase</keyword>
<dbReference type="GO" id="GO:0008168">
    <property type="term" value="F:methyltransferase activity"/>
    <property type="evidence" value="ECO:0007669"/>
    <property type="project" value="UniProtKB-KW"/>
</dbReference>
<keyword evidence="3" id="KW-0489">Methyltransferase</keyword>
<keyword evidence="4" id="KW-1185">Reference proteome</keyword>
<evidence type="ECO:0000256" key="1">
    <source>
        <dbReference type="ARBA" id="ARBA00022679"/>
    </source>
</evidence>
<dbReference type="GO" id="GO:0032259">
    <property type="term" value="P:methylation"/>
    <property type="evidence" value="ECO:0007669"/>
    <property type="project" value="UniProtKB-KW"/>
</dbReference>
<dbReference type="Proteomes" id="UP000726170">
    <property type="component" value="Unassembled WGS sequence"/>
</dbReference>
<proteinExistence type="predicted"/>
<evidence type="ECO:0000313" key="3">
    <source>
        <dbReference type="EMBL" id="MBU5485463.1"/>
    </source>
</evidence>
<comment type="caution">
    <text evidence="3">The sequence shown here is derived from an EMBL/GenBank/DDBJ whole genome shotgun (WGS) entry which is preliminary data.</text>
</comment>
<name>A0ABS6EJR0_9CLOT</name>
<dbReference type="CDD" id="cd02440">
    <property type="entry name" value="AdoMet_MTases"/>
    <property type="match status" value="1"/>
</dbReference>
<reference evidence="3 4" key="1">
    <citation type="submission" date="2021-06" db="EMBL/GenBank/DDBJ databases">
        <authorList>
            <person name="Sun Q."/>
            <person name="Li D."/>
        </authorList>
    </citation>
    <scope>NUCLEOTIDE SEQUENCE [LARGE SCALE GENOMIC DNA]</scope>
    <source>
        <strain evidence="3 4">MSJ-11</strain>
    </source>
</reference>
<dbReference type="RefSeq" id="WP_216440006.1">
    <property type="nucleotide sequence ID" value="NZ_JAHLQF010000003.1"/>
</dbReference>
<dbReference type="PANTHER" id="PTHR43861">
    <property type="entry name" value="TRANS-ACONITATE 2-METHYLTRANSFERASE-RELATED"/>
    <property type="match status" value="1"/>
</dbReference>
<dbReference type="EMBL" id="JAHLQF010000003">
    <property type="protein sequence ID" value="MBU5485463.1"/>
    <property type="molecule type" value="Genomic_DNA"/>
</dbReference>
<evidence type="ECO:0000313" key="4">
    <source>
        <dbReference type="Proteomes" id="UP000726170"/>
    </source>
</evidence>
<dbReference type="Pfam" id="PF13649">
    <property type="entry name" value="Methyltransf_25"/>
    <property type="match status" value="1"/>
</dbReference>